<keyword evidence="3" id="KW-1185">Reference proteome</keyword>
<evidence type="ECO:0000256" key="1">
    <source>
        <dbReference type="SAM" id="MobiDB-lite"/>
    </source>
</evidence>
<dbReference type="CTD" id="36339028"/>
<organism evidence="2 3">
    <name type="scientific">Echinococcus granulosus</name>
    <name type="common">Hydatid tapeworm</name>
    <dbReference type="NCBI Taxonomy" id="6210"/>
    <lineage>
        <taxon>Eukaryota</taxon>
        <taxon>Metazoa</taxon>
        <taxon>Spiralia</taxon>
        <taxon>Lophotrochozoa</taxon>
        <taxon>Platyhelminthes</taxon>
        <taxon>Cestoda</taxon>
        <taxon>Eucestoda</taxon>
        <taxon>Cyclophyllidea</taxon>
        <taxon>Taeniidae</taxon>
        <taxon>Echinococcus</taxon>
        <taxon>Echinococcus granulosus group</taxon>
    </lineage>
</organism>
<dbReference type="AlphaFoldDB" id="W6UTR4"/>
<gene>
    <name evidence="2" type="ORF">EGR_03313</name>
</gene>
<comment type="caution">
    <text evidence="2">The sequence shown here is derived from an EMBL/GenBank/DDBJ whole genome shotgun (WGS) entry which is preliminary data.</text>
</comment>
<dbReference type="KEGG" id="egl:EGR_03313"/>
<accession>W6UTR4</accession>
<dbReference type="GeneID" id="36339028"/>
<name>W6UTR4_ECHGR</name>
<dbReference type="Proteomes" id="UP000019149">
    <property type="component" value="Unassembled WGS sequence"/>
</dbReference>
<reference evidence="2 3" key="1">
    <citation type="journal article" date="2013" name="Nat. Genet.">
        <title>The genome of the hydatid tapeworm Echinococcus granulosus.</title>
        <authorList>
            <person name="Zheng H."/>
            <person name="Zhang W."/>
            <person name="Zhang L."/>
            <person name="Zhang Z."/>
            <person name="Li J."/>
            <person name="Lu G."/>
            <person name="Zhu Y."/>
            <person name="Wang Y."/>
            <person name="Huang Y."/>
            <person name="Liu J."/>
            <person name="Kang H."/>
            <person name="Chen J."/>
            <person name="Wang L."/>
            <person name="Chen A."/>
            <person name="Yu S."/>
            <person name="Gao Z."/>
            <person name="Jin L."/>
            <person name="Gu W."/>
            <person name="Wang Z."/>
            <person name="Zhao L."/>
            <person name="Shi B."/>
            <person name="Wen H."/>
            <person name="Lin R."/>
            <person name="Jones M.K."/>
            <person name="Brejova B."/>
            <person name="Vinar T."/>
            <person name="Zhao G."/>
            <person name="McManus D.P."/>
            <person name="Chen Z."/>
            <person name="Zhou Y."/>
            <person name="Wang S."/>
        </authorList>
    </citation>
    <scope>NUCLEOTIDE SEQUENCE [LARGE SCALE GENOMIC DNA]</scope>
</reference>
<evidence type="ECO:0000313" key="2">
    <source>
        <dbReference type="EMBL" id="EUB61767.1"/>
    </source>
</evidence>
<feature type="region of interest" description="Disordered" evidence="1">
    <location>
        <begin position="28"/>
        <end position="48"/>
    </location>
</feature>
<dbReference type="RefSeq" id="XP_024352963.1">
    <property type="nucleotide sequence ID" value="XM_024492562.1"/>
</dbReference>
<proteinExistence type="predicted"/>
<dbReference type="EMBL" id="APAU02000017">
    <property type="protein sequence ID" value="EUB61767.1"/>
    <property type="molecule type" value="Genomic_DNA"/>
</dbReference>
<sequence>MFDNADNGENKITQILSFSVKHPKCGTTKVMEEQKGEETDSSSGGRAAERTEVCVAASLTGKGCHHDGTASRIAGPDPVNLKHGVVEEAVNRPQRSPCPLSLLYSDHHDQGKTVGRMLALKQGELIFPFNTIGGLCLLRQIHQFDICASGIVAVRRFFAAQGSSVSYGALIS</sequence>
<protein>
    <submittedName>
        <fullName evidence="2">Uncharacterized protein</fullName>
    </submittedName>
</protein>
<evidence type="ECO:0000313" key="3">
    <source>
        <dbReference type="Proteomes" id="UP000019149"/>
    </source>
</evidence>